<name>A0A0G4MLP0_VERLO</name>
<dbReference type="AlphaFoldDB" id="A0A0G4MLP0"/>
<evidence type="ECO:0000256" key="1">
    <source>
        <dbReference type="SAM" id="MobiDB-lite"/>
    </source>
</evidence>
<sequence>DLWHPRRARARQLPARCRRRSLHPSARPPVL</sequence>
<feature type="region of interest" description="Disordered" evidence="1">
    <location>
        <begin position="1"/>
        <end position="31"/>
    </location>
</feature>
<reference evidence="2 3" key="1">
    <citation type="submission" date="2015-05" db="EMBL/GenBank/DDBJ databases">
        <authorList>
            <person name="Wang D.B."/>
            <person name="Wang M."/>
        </authorList>
    </citation>
    <scope>NUCLEOTIDE SEQUENCE [LARGE SCALE GENOMIC DNA]</scope>
    <source>
        <strain evidence="2">VL1</strain>
    </source>
</reference>
<proteinExistence type="predicted"/>
<evidence type="ECO:0000313" key="2">
    <source>
        <dbReference type="EMBL" id="CRK35084.1"/>
    </source>
</evidence>
<protein>
    <submittedName>
        <fullName evidence="2">Uncharacterized protein</fullName>
    </submittedName>
</protein>
<feature type="compositionally biased region" description="Basic residues" evidence="1">
    <location>
        <begin position="1"/>
        <end position="22"/>
    </location>
</feature>
<feature type="non-terminal residue" evidence="2">
    <location>
        <position position="1"/>
    </location>
</feature>
<accession>A0A0G4MLP0</accession>
<dbReference type="EMBL" id="CVQH01023404">
    <property type="protein sequence ID" value="CRK35084.1"/>
    <property type="molecule type" value="Genomic_DNA"/>
</dbReference>
<keyword evidence="3" id="KW-1185">Reference proteome</keyword>
<dbReference type="Proteomes" id="UP000044602">
    <property type="component" value="Unassembled WGS sequence"/>
</dbReference>
<gene>
    <name evidence="2" type="ORF">BN1708_019710</name>
</gene>
<organism evidence="2 3">
    <name type="scientific">Verticillium longisporum</name>
    <name type="common">Verticillium dahliae var. longisporum</name>
    <dbReference type="NCBI Taxonomy" id="100787"/>
    <lineage>
        <taxon>Eukaryota</taxon>
        <taxon>Fungi</taxon>
        <taxon>Dikarya</taxon>
        <taxon>Ascomycota</taxon>
        <taxon>Pezizomycotina</taxon>
        <taxon>Sordariomycetes</taxon>
        <taxon>Hypocreomycetidae</taxon>
        <taxon>Glomerellales</taxon>
        <taxon>Plectosphaerellaceae</taxon>
        <taxon>Verticillium</taxon>
    </lineage>
</organism>
<evidence type="ECO:0000313" key="3">
    <source>
        <dbReference type="Proteomes" id="UP000044602"/>
    </source>
</evidence>